<protein>
    <submittedName>
        <fullName evidence="4">Predicted protein</fullName>
    </submittedName>
</protein>
<dbReference type="InterPro" id="IPR005097">
    <property type="entry name" value="Sacchrp_dh_NADP-bd"/>
</dbReference>
<evidence type="ECO:0000259" key="2">
    <source>
        <dbReference type="Pfam" id="PF03435"/>
    </source>
</evidence>
<organism evidence="4">
    <name type="scientific">Hordeum vulgare subsp. vulgare</name>
    <name type="common">Domesticated barley</name>
    <dbReference type="NCBI Taxonomy" id="112509"/>
    <lineage>
        <taxon>Eukaryota</taxon>
        <taxon>Viridiplantae</taxon>
        <taxon>Streptophyta</taxon>
        <taxon>Embryophyta</taxon>
        <taxon>Tracheophyta</taxon>
        <taxon>Spermatophyta</taxon>
        <taxon>Magnoliopsida</taxon>
        <taxon>Liliopsida</taxon>
        <taxon>Poales</taxon>
        <taxon>Poaceae</taxon>
        <taxon>BOP clade</taxon>
        <taxon>Pooideae</taxon>
        <taxon>Triticodae</taxon>
        <taxon>Triticeae</taxon>
        <taxon>Hordeinae</taxon>
        <taxon>Hordeum</taxon>
    </lineage>
</organism>
<dbReference type="Pfam" id="PF16653">
    <property type="entry name" value="Sacchrp_dh_C"/>
    <property type="match status" value="1"/>
</dbReference>
<feature type="domain" description="Saccharopine dehydrogenase NADP binding" evidence="2">
    <location>
        <begin position="83"/>
        <end position="216"/>
    </location>
</feature>
<evidence type="ECO:0000256" key="1">
    <source>
        <dbReference type="SAM" id="MobiDB-lite"/>
    </source>
</evidence>
<dbReference type="Pfam" id="PF03435">
    <property type="entry name" value="Sacchrp_dh_NADP"/>
    <property type="match status" value="1"/>
</dbReference>
<dbReference type="Gene3D" id="3.30.360.30">
    <property type="entry name" value="homospermidine synthase like"/>
    <property type="match status" value="1"/>
</dbReference>
<name>F2E3D4_HORVV</name>
<sequence>MSSPSPYARLQSVARQISPLTTLREAVSSSHVSATPRSEVAPTVRSIHEDDDSSPDPIDGMELRVKNPLLKKKYCAIAPSAHVVFIGFGSVGQGTLPLLFRHFQVHPSQVFIVTKDKRGADVAKRFGVQMRIAGLTAENYEGILTPLLTPDSFVVNVSVEVSTVALMQLCIRLNCFYLDTCTEPWGGTYDNPKLSASERSNYALRLEALSLAPLLEGKRPSIMTHGANPGLVSHLTKQALLNVAKDTGFPLVRVPQSKQEWACLARDLGIKVIHIAERDTQVAFAHAAKKPHEFVNTWSCDGFISEGCYQVSELGWGTHEKHFPTDGMRHQLPLAKGQDPPAICLSTQGGITKCRSWTPHYGPYVGFIVTHAESISIADFLTVKVGDTTVYRPTVNYAYHPCDYAVMSVHEMQGRGWIEQKEKRVLGPQDIRTGIDELGVLLMGHKRGAYWYGSQLSIEEAKRLAPYQNATGLQVTAPIIAAMIWAYENPSAGLVEPDDMDFSRILSICSPYLGKVTGCYTDWTPLKTRGKLCTDPADFEDPWQFQNFRI</sequence>
<dbReference type="EMBL" id="AK370657">
    <property type="protein sequence ID" value="BAK01856.1"/>
    <property type="molecule type" value="mRNA"/>
</dbReference>
<dbReference type="InterPro" id="IPR023181">
    <property type="entry name" value="Homospermid_syn-like_C"/>
</dbReference>
<evidence type="ECO:0000259" key="3">
    <source>
        <dbReference type="Pfam" id="PF16653"/>
    </source>
</evidence>
<dbReference type="AlphaFoldDB" id="F2E3D4"/>
<feature type="region of interest" description="Disordered" evidence="1">
    <location>
        <begin position="28"/>
        <end position="58"/>
    </location>
</feature>
<evidence type="ECO:0000313" key="4">
    <source>
        <dbReference type="EMBL" id="BAK01856.1"/>
    </source>
</evidence>
<dbReference type="Gene3D" id="3.40.50.720">
    <property type="entry name" value="NAD(P)-binding Rossmann-like Domain"/>
    <property type="match status" value="1"/>
</dbReference>
<accession>F2E3D4</accession>
<dbReference type="InterPro" id="IPR032095">
    <property type="entry name" value="Sacchrp_dh-like_C"/>
</dbReference>
<feature type="domain" description="Saccharopine dehydrogenase-like C-terminal" evidence="3">
    <location>
        <begin position="226"/>
        <end position="516"/>
    </location>
</feature>
<reference evidence="4" key="1">
    <citation type="journal article" date="2011" name="Plant Physiol.">
        <title>Comprehensive sequence analysis of 24,783 barley full-length cDNAs derived from 12 clone libraries.</title>
        <authorList>
            <person name="Matsumoto T."/>
            <person name="Tanaka T."/>
            <person name="Sakai H."/>
            <person name="Amano N."/>
            <person name="Kanamori H."/>
            <person name="Kurita K."/>
            <person name="Kikuta A."/>
            <person name="Kamiya K."/>
            <person name="Yamamoto M."/>
            <person name="Ikawa H."/>
            <person name="Fujii N."/>
            <person name="Hori K."/>
            <person name="Itoh T."/>
            <person name="Sato K."/>
        </authorList>
    </citation>
    <scope>NUCLEOTIDE SEQUENCE</scope>
    <source>
        <tissue evidence="4">Shoot and root</tissue>
    </source>
</reference>
<proteinExistence type="evidence at transcript level"/>